<reference evidence="1" key="1">
    <citation type="journal article" date="2021" name="New Phytol.">
        <title>Evolutionary innovations through gain and loss of genes in the ectomycorrhizal Boletales.</title>
        <authorList>
            <person name="Wu G."/>
            <person name="Miyauchi S."/>
            <person name="Morin E."/>
            <person name="Kuo A."/>
            <person name="Drula E."/>
            <person name="Varga T."/>
            <person name="Kohler A."/>
            <person name="Feng B."/>
            <person name="Cao Y."/>
            <person name="Lipzen A."/>
            <person name="Daum C."/>
            <person name="Hundley H."/>
            <person name="Pangilinan J."/>
            <person name="Johnson J."/>
            <person name="Barry K."/>
            <person name="LaButti K."/>
            <person name="Ng V."/>
            <person name="Ahrendt S."/>
            <person name="Min B."/>
            <person name="Choi I.G."/>
            <person name="Park H."/>
            <person name="Plett J.M."/>
            <person name="Magnuson J."/>
            <person name="Spatafora J.W."/>
            <person name="Nagy L.G."/>
            <person name="Henrissat B."/>
            <person name="Grigoriev I.V."/>
            <person name="Yang Z.L."/>
            <person name="Xu J."/>
            <person name="Martin F.M."/>
        </authorList>
    </citation>
    <scope>NUCLEOTIDE SEQUENCE</scope>
    <source>
        <strain evidence="1">ATCC 28755</strain>
    </source>
</reference>
<name>A0ACB8A744_9AGAM</name>
<protein>
    <submittedName>
        <fullName evidence="1">Uncharacterized protein</fullName>
    </submittedName>
</protein>
<evidence type="ECO:0000313" key="1">
    <source>
        <dbReference type="EMBL" id="KAH7909026.1"/>
    </source>
</evidence>
<accession>A0ACB8A744</accession>
<organism evidence="1 2">
    <name type="scientific">Hygrophoropsis aurantiaca</name>
    <dbReference type="NCBI Taxonomy" id="72124"/>
    <lineage>
        <taxon>Eukaryota</taxon>
        <taxon>Fungi</taxon>
        <taxon>Dikarya</taxon>
        <taxon>Basidiomycota</taxon>
        <taxon>Agaricomycotina</taxon>
        <taxon>Agaricomycetes</taxon>
        <taxon>Agaricomycetidae</taxon>
        <taxon>Boletales</taxon>
        <taxon>Coniophorineae</taxon>
        <taxon>Hygrophoropsidaceae</taxon>
        <taxon>Hygrophoropsis</taxon>
    </lineage>
</organism>
<gene>
    <name evidence="1" type="ORF">BJ138DRAFT_1090217</name>
</gene>
<keyword evidence="2" id="KW-1185">Reference proteome</keyword>
<evidence type="ECO:0000313" key="2">
    <source>
        <dbReference type="Proteomes" id="UP000790377"/>
    </source>
</evidence>
<dbReference type="Proteomes" id="UP000790377">
    <property type="component" value="Unassembled WGS sequence"/>
</dbReference>
<comment type="caution">
    <text evidence="1">The sequence shown here is derived from an EMBL/GenBank/DDBJ whole genome shotgun (WGS) entry which is preliminary data.</text>
</comment>
<sequence>MAAYYSDPLVPPHSSPSLSYNGQSVQNHDNTTVYALPTDSENEIEVDELDSDSEPGDGGGANASTAGQKRNGKKLGERVPGSSLISASRIKDIVETENAFVMSKEATFLLSIATEEFIKRMTQAGQRHASALRRTTVNYADMASSTKQYQEFMFLQDTIPEPISLADALERRDAREKEVLEANPALSSTLHMQPSPFVSSASVSQPNGGPKTKSRPTTNGKEKLLTNHSESASSSSPKRDHKRRDDRRQTSLDNHIDGTASWGTSSRANRSVRGRRSEPQEGPDIEMVNGTSHRHSAEASWTEMVSPPRHASSSQRSGSRSSYEYPEPSSHHSQHDYAPNWPVGPASGFLQDPHGGFGRITQNPGRTIYSQQHRP</sequence>
<dbReference type="EMBL" id="MU267783">
    <property type="protein sequence ID" value="KAH7909026.1"/>
    <property type="molecule type" value="Genomic_DNA"/>
</dbReference>
<proteinExistence type="predicted"/>